<organism evidence="2 3">
    <name type="scientific">Pseudolactococcus raffinolactis</name>
    <dbReference type="NCBI Taxonomy" id="1366"/>
    <lineage>
        <taxon>Bacteria</taxon>
        <taxon>Bacillati</taxon>
        <taxon>Bacillota</taxon>
        <taxon>Bacilli</taxon>
        <taxon>Lactobacillales</taxon>
        <taxon>Streptococcaceae</taxon>
        <taxon>Pseudolactococcus</taxon>
    </lineage>
</organism>
<dbReference type="Proteomes" id="UP000501558">
    <property type="component" value="Chromosome"/>
</dbReference>
<evidence type="ECO:0000313" key="4">
    <source>
        <dbReference type="Proteomes" id="UP000501945"/>
    </source>
</evidence>
<dbReference type="Proteomes" id="UP000501945">
    <property type="component" value="Chromosome"/>
</dbReference>
<evidence type="ECO:0008006" key="5">
    <source>
        <dbReference type="Google" id="ProtNLM"/>
    </source>
</evidence>
<evidence type="ECO:0000313" key="1">
    <source>
        <dbReference type="EMBL" id="QIW53913.1"/>
    </source>
</evidence>
<reference evidence="3 4" key="1">
    <citation type="submission" date="2019-12" db="EMBL/GenBank/DDBJ databases">
        <title>Whole genome sequences of Lactococcus raffinolactis strains isolated from sewage.</title>
        <authorList>
            <person name="Ybazeta G."/>
            <person name="Ross M."/>
            <person name="Brabant-Kirwan D."/>
            <person name="Saleh M."/>
            <person name="Dillon J.A."/>
            <person name="Splinter K."/>
            <person name="Nokhbeh R."/>
        </authorList>
    </citation>
    <scope>NUCLEOTIDE SEQUENCE [LARGE SCALE GENOMIC DNA]</scope>
    <source>
        <strain evidence="2 3">Lr_19_14</strain>
        <strain evidence="1 4">Lr_19_5</strain>
    </source>
</reference>
<proteinExistence type="predicted"/>
<keyword evidence="3" id="KW-1185">Reference proteome</keyword>
<evidence type="ECO:0000313" key="3">
    <source>
        <dbReference type="Proteomes" id="UP000501558"/>
    </source>
</evidence>
<name>A0A2A5SA20_9LACT</name>
<dbReference type="Pfam" id="PF19807">
    <property type="entry name" value="DUF6290"/>
    <property type="match status" value="1"/>
</dbReference>
<gene>
    <name evidence="2" type="ORF">GU334_04855</name>
    <name evidence="1" type="ORF">GU336_07035</name>
</gene>
<accession>A0A2A5SA20</accession>
<protein>
    <recommendedName>
        <fullName evidence="5">CopG family transcriptional regulator</fullName>
    </recommendedName>
</protein>
<dbReference type="GeneID" id="93295042"/>
<dbReference type="RefSeq" id="WP_061775000.1">
    <property type="nucleotide sequence ID" value="NZ_BAAAXH010000071.1"/>
</dbReference>
<sequence>MTTATMRFDDDIYSQIKELAEFHGLTPTTFMKNAILEQLEDELDYQEGIKALSESNGKTVSREKMMERLGM</sequence>
<dbReference type="KEGG" id="lrn:CMV25_09805"/>
<dbReference type="STRING" id="1348633.GCA_001591765_01514"/>
<dbReference type="InterPro" id="IPR046257">
    <property type="entry name" value="DUF6290"/>
</dbReference>
<dbReference type="NCBIfam" id="NF046040">
    <property type="entry name" value="RelB_antitoxin"/>
    <property type="match status" value="1"/>
</dbReference>
<dbReference type="SUPFAM" id="SSF47598">
    <property type="entry name" value="Ribbon-helix-helix"/>
    <property type="match status" value="1"/>
</dbReference>
<dbReference type="AlphaFoldDB" id="A0A2A5SA20"/>
<evidence type="ECO:0000313" key="2">
    <source>
        <dbReference type="EMBL" id="QIW58269.1"/>
    </source>
</evidence>
<dbReference type="EMBL" id="CP047628">
    <property type="protein sequence ID" value="QIW58269.1"/>
    <property type="molecule type" value="Genomic_DNA"/>
</dbReference>
<dbReference type="EMBL" id="CP047616">
    <property type="protein sequence ID" value="QIW53913.1"/>
    <property type="molecule type" value="Genomic_DNA"/>
</dbReference>
<dbReference type="InterPro" id="IPR010985">
    <property type="entry name" value="Ribbon_hlx_hlx"/>
</dbReference>
<dbReference type="GO" id="GO:0006355">
    <property type="term" value="P:regulation of DNA-templated transcription"/>
    <property type="evidence" value="ECO:0007669"/>
    <property type="project" value="InterPro"/>
</dbReference>
<dbReference type="OrthoDB" id="2299376at2"/>